<gene>
    <name evidence="4" type="ORF">PR018_16580</name>
</gene>
<name>A0ABY8IH40_9HYPH</name>
<protein>
    <submittedName>
        <fullName evidence="4">Transporter substrate-binding domain-containing protein</fullName>
    </submittedName>
</protein>
<dbReference type="RefSeq" id="WP_142830120.1">
    <property type="nucleotide sequence ID" value="NZ_CP117267.1"/>
</dbReference>
<dbReference type="Gene3D" id="3.40.190.10">
    <property type="entry name" value="Periplasmic binding protein-like II"/>
    <property type="match status" value="2"/>
</dbReference>
<reference evidence="4" key="2">
    <citation type="journal article" date="2023" name="MicrobiologyOpen">
        <title>Genomics of the tumorigenes clade of the family Rhizobiaceae and description of Rhizobium rhododendri sp. nov.</title>
        <authorList>
            <person name="Kuzmanovic N."/>
            <person name="diCenzo G.C."/>
            <person name="Bunk B."/>
            <person name="Sproeer C."/>
            <person name="Fruehling A."/>
            <person name="Neumann-Schaal M."/>
            <person name="Overmann J."/>
            <person name="Smalla K."/>
        </authorList>
    </citation>
    <scope>NUCLEOTIDE SEQUENCE</scope>
    <source>
        <strain evidence="4">Rho-6.2</strain>
    </source>
</reference>
<sequence length="256" mass="26590">MTGSKTYGSADDAGRRELLPTGTLRAGVVAAPAPSALFVTLDEASGIYKGVTVDLVTELARQLGSPLAITGFANSGDCTQALEDGRIDVSFMPVDAERSTRVAFGPAYYILESTYLVSHASGIVDLTGVDDDRVRVVGIANTTTIRSAARTLCHTAPVAVSTIAEAVERLRSGNADALALSRDAFQTLLPLLPGARVLDGGFQATGIAIAVGREKPMALSIVSEFMEKAKRSGLVRRALDSAGFANEPVAPAVVTP</sequence>
<dbReference type="PANTHER" id="PTHR35936">
    <property type="entry name" value="MEMBRANE-BOUND LYTIC MUREIN TRANSGLYCOSYLASE F"/>
    <property type="match status" value="1"/>
</dbReference>
<dbReference type="EMBL" id="CP117267">
    <property type="protein sequence ID" value="WFS22719.1"/>
    <property type="molecule type" value="Genomic_DNA"/>
</dbReference>
<comment type="subcellular location">
    <subcellularLocation>
        <location evidence="1">Periplasm</location>
    </subcellularLocation>
</comment>
<feature type="domain" description="Solute-binding protein family 3/N-terminal" evidence="3">
    <location>
        <begin position="23"/>
        <end position="242"/>
    </location>
</feature>
<dbReference type="Proteomes" id="UP000318939">
    <property type="component" value="Chromosome"/>
</dbReference>
<dbReference type="Pfam" id="PF00497">
    <property type="entry name" value="SBP_bac_3"/>
    <property type="match status" value="1"/>
</dbReference>
<dbReference type="SMART" id="SM00062">
    <property type="entry name" value="PBPb"/>
    <property type="match status" value="1"/>
</dbReference>
<dbReference type="InterPro" id="IPR001638">
    <property type="entry name" value="Solute-binding_3/MltF_N"/>
</dbReference>
<dbReference type="SUPFAM" id="SSF53850">
    <property type="entry name" value="Periplasmic binding protein-like II"/>
    <property type="match status" value="1"/>
</dbReference>
<proteinExistence type="predicted"/>
<evidence type="ECO:0000259" key="3">
    <source>
        <dbReference type="SMART" id="SM00062"/>
    </source>
</evidence>
<evidence type="ECO:0000256" key="1">
    <source>
        <dbReference type="ARBA" id="ARBA00004418"/>
    </source>
</evidence>
<keyword evidence="2" id="KW-0732">Signal</keyword>
<dbReference type="PANTHER" id="PTHR35936:SF17">
    <property type="entry name" value="ARGININE-BINDING EXTRACELLULAR PROTEIN ARTP"/>
    <property type="match status" value="1"/>
</dbReference>
<reference evidence="4" key="1">
    <citation type="journal article" date="2019" name="Phytopathology">
        <title>A Novel Group of Rhizobium tumorigenes-Like Agrobacteria Associated with Crown Gall Disease of Rhododendron and Blueberry.</title>
        <authorList>
            <person name="Kuzmanovic N."/>
            <person name="Behrens P."/>
            <person name="Idczak E."/>
            <person name="Wagner S."/>
            <person name="Gotz M."/>
            <person name="Sproer C."/>
            <person name="Bunk B."/>
            <person name="Overmann J."/>
            <person name="Smalla K."/>
        </authorList>
    </citation>
    <scope>NUCLEOTIDE SEQUENCE</scope>
    <source>
        <strain evidence="4">Rho-6.2</strain>
    </source>
</reference>
<evidence type="ECO:0000313" key="4">
    <source>
        <dbReference type="EMBL" id="WFS22719.1"/>
    </source>
</evidence>
<organism evidence="4 5">
    <name type="scientific">Rhizobium rhododendri</name>
    <dbReference type="NCBI Taxonomy" id="2506430"/>
    <lineage>
        <taxon>Bacteria</taxon>
        <taxon>Pseudomonadati</taxon>
        <taxon>Pseudomonadota</taxon>
        <taxon>Alphaproteobacteria</taxon>
        <taxon>Hyphomicrobiales</taxon>
        <taxon>Rhizobiaceae</taxon>
        <taxon>Rhizobium/Agrobacterium group</taxon>
        <taxon>Rhizobium</taxon>
    </lineage>
</organism>
<keyword evidence="5" id="KW-1185">Reference proteome</keyword>
<evidence type="ECO:0000256" key="2">
    <source>
        <dbReference type="ARBA" id="ARBA00022729"/>
    </source>
</evidence>
<evidence type="ECO:0000313" key="5">
    <source>
        <dbReference type="Proteomes" id="UP000318939"/>
    </source>
</evidence>
<accession>A0ABY8IH40</accession>